<dbReference type="InterPro" id="IPR044189">
    <property type="entry name" value="XPO4/7-like"/>
</dbReference>
<dbReference type="PANTHER" id="PTHR12596">
    <property type="entry name" value="EXPORTIN 4,7-RELATED"/>
    <property type="match status" value="1"/>
</dbReference>
<keyword evidence="6" id="KW-0653">Protein transport</keyword>
<evidence type="ECO:0000256" key="7">
    <source>
        <dbReference type="ARBA" id="ARBA00023242"/>
    </source>
</evidence>
<reference evidence="8 9" key="1">
    <citation type="journal article" date="2013" name="Nat. Commun.">
        <title>Genome analysis reveals insights into physiology and longevity of the Brandt's bat Myotis brandtii.</title>
        <authorList>
            <person name="Seim I."/>
            <person name="Fang X."/>
            <person name="Xiong Z."/>
            <person name="Lobanov A.V."/>
            <person name="Huang Z."/>
            <person name="Ma S."/>
            <person name="Feng Y."/>
            <person name="Turanov A.A."/>
            <person name="Zhu Y."/>
            <person name="Lenz T.L."/>
            <person name="Gerashchenko M.V."/>
            <person name="Fan D."/>
            <person name="Hee Yim S."/>
            <person name="Yao X."/>
            <person name="Jordan D."/>
            <person name="Xiong Y."/>
            <person name="Ma Y."/>
            <person name="Lyapunov A.N."/>
            <person name="Chen G."/>
            <person name="Kulakova O.I."/>
            <person name="Sun Y."/>
            <person name="Lee S.G."/>
            <person name="Bronson R.T."/>
            <person name="Moskalev A.A."/>
            <person name="Sunyaev S.R."/>
            <person name="Zhang G."/>
            <person name="Krogh A."/>
            <person name="Wang J."/>
            <person name="Gladyshev V.N."/>
        </authorList>
    </citation>
    <scope>NUCLEOTIDE SEQUENCE [LARGE SCALE GENOMIC DNA]</scope>
</reference>
<keyword evidence="5" id="KW-0963">Cytoplasm</keyword>
<evidence type="ECO:0000256" key="6">
    <source>
        <dbReference type="ARBA" id="ARBA00022927"/>
    </source>
</evidence>
<evidence type="ECO:0000313" key="9">
    <source>
        <dbReference type="Proteomes" id="UP000052978"/>
    </source>
</evidence>
<evidence type="ECO:0000313" key="8">
    <source>
        <dbReference type="EMBL" id="EPQ04022.1"/>
    </source>
</evidence>
<dbReference type="GO" id="GO:0005643">
    <property type="term" value="C:nuclear pore"/>
    <property type="evidence" value="ECO:0007669"/>
    <property type="project" value="TreeGrafter"/>
</dbReference>
<comment type="similarity">
    <text evidence="3">Belongs to the exportin family.</text>
</comment>
<gene>
    <name evidence="8" type="ORF">D623_10007033</name>
</gene>
<keyword evidence="9" id="KW-1185">Reference proteome</keyword>
<evidence type="ECO:0000256" key="5">
    <source>
        <dbReference type="ARBA" id="ARBA00022490"/>
    </source>
</evidence>
<keyword evidence="7" id="KW-0539">Nucleus</keyword>
<evidence type="ECO:0000256" key="2">
    <source>
        <dbReference type="ARBA" id="ARBA00004496"/>
    </source>
</evidence>
<name>S7P8H0_MYOBR</name>
<proteinExistence type="inferred from homology"/>
<dbReference type="Proteomes" id="UP000052978">
    <property type="component" value="Unassembled WGS sequence"/>
</dbReference>
<dbReference type="GO" id="GO:0005737">
    <property type="term" value="C:cytoplasm"/>
    <property type="evidence" value="ECO:0007669"/>
    <property type="project" value="UniProtKB-SubCell"/>
</dbReference>
<evidence type="ECO:0000256" key="3">
    <source>
        <dbReference type="ARBA" id="ARBA00009466"/>
    </source>
</evidence>
<dbReference type="GO" id="GO:0006611">
    <property type="term" value="P:protein export from nucleus"/>
    <property type="evidence" value="ECO:0007669"/>
    <property type="project" value="TreeGrafter"/>
</dbReference>
<evidence type="ECO:0000256" key="1">
    <source>
        <dbReference type="ARBA" id="ARBA00004123"/>
    </source>
</evidence>
<dbReference type="PANTHER" id="PTHR12596:SF11">
    <property type="entry name" value="EXPORTIN-7"/>
    <property type="match status" value="1"/>
</dbReference>
<comment type="subcellular location">
    <subcellularLocation>
        <location evidence="2">Cytoplasm</location>
    </subcellularLocation>
    <subcellularLocation>
        <location evidence="1">Nucleus</location>
    </subcellularLocation>
</comment>
<evidence type="ECO:0000256" key="4">
    <source>
        <dbReference type="ARBA" id="ARBA00022448"/>
    </source>
</evidence>
<sequence length="229" mass="26074">MSIYWVLQLMNLTDSHLAQAGKEKLELAMLRFLNSFAFELWHRDPACTIPVLKLMAEFVRNKSQQLPFDVSFPSGILLLRETSKMITMYGNRMLTLGEVSKDQVYTLELKGIPICFSMLKANSLTPEKQQAMRLCFKNLMEAIEQNLLTKNRQNHPDLSASHQEVITLVKNSTDGVNSNNMKRRHLLGLCLYRAASLWSGSWGQTITREKARLILVPSSRGVKKMATVN</sequence>
<protein>
    <submittedName>
        <fullName evidence="8">Exportin-7</fullName>
    </submittedName>
</protein>
<dbReference type="GO" id="GO:0005049">
    <property type="term" value="F:nuclear export signal receptor activity"/>
    <property type="evidence" value="ECO:0007669"/>
    <property type="project" value="InterPro"/>
</dbReference>
<dbReference type="AlphaFoldDB" id="S7P8H0"/>
<organism evidence="8 9">
    <name type="scientific">Myotis brandtii</name>
    <name type="common">Brandt's bat</name>
    <dbReference type="NCBI Taxonomy" id="109478"/>
    <lineage>
        <taxon>Eukaryota</taxon>
        <taxon>Metazoa</taxon>
        <taxon>Chordata</taxon>
        <taxon>Craniata</taxon>
        <taxon>Vertebrata</taxon>
        <taxon>Euteleostomi</taxon>
        <taxon>Mammalia</taxon>
        <taxon>Eutheria</taxon>
        <taxon>Laurasiatheria</taxon>
        <taxon>Chiroptera</taxon>
        <taxon>Yangochiroptera</taxon>
        <taxon>Vespertilionidae</taxon>
        <taxon>Myotis</taxon>
    </lineage>
</organism>
<accession>S7P8H0</accession>
<dbReference type="EMBL" id="KE161469">
    <property type="protein sequence ID" value="EPQ04022.1"/>
    <property type="molecule type" value="Genomic_DNA"/>
</dbReference>
<keyword evidence="4" id="KW-0813">Transport</keyword>